<dbReference type="Proteomes" id="UP000038083">
    <property type="component" value="Unassembled WGS sequence"/>
</dbReference>
<evidence type="ECO:0000313" key="2">
    <source>
        <dbReference type="Proteomes" id="UP000038083"/>
    </source>
</evidence>
<accession>A0A0B7HEC0</accession>
<gene>
    <name evidence="1" type="ORF">CCYN74_250002</name>
</gene>
<evidence type="ECO:0008006" key="3">
    <source>
        <dbReference type="Google" id="ProtNLM"/>
    </source>
</evidence>
<proteinExistence type="predicted"/>
<dbReference type="Pfam" id="PF19775">
    <property type="entry name" value="DUF6261"/>
    <property type="match status" value="1"/>
</dbReference>
<dbReference type="OrthoDB" id="1150391at2"/>
<name>A0A0B7HEC0_9FLAO</name>
<dbReference type="AlphaFoldDB" id="A0A0B7HEC0"/>
<evidence type="ECO:0000313" key="1">
    <source>
        <dbReference type="EMBL" id="CEN37605.1"/>
    </source>
</evidence>
<reference evidence="1 2" key="1">
    <citation type="submission" date="2015-01" db="EMBL/GenBank/DDBJ databases">
        <authorList>
            <person name="Xiang T."/>
            <person name="Song Y."/>
            <person name="Huang L."/>
            <person name="Wang B."/>
            <person name="Wu P."/>
        </authorList>
    </citation>
    <scope>NUCLEOTIDE SEQUENCE [LARGE SCALE GENOMIC DNA]</scope>
    <source>
        <strain evidence="1 2">Ccy74</strain>
    </source>
</reference>
<organism evidence="1 2">
    <name type="scientific">Capnocytophaga cynodegmi</name>
    <dbReference type="NCBI Taxonomy" id="28189"/>
    <lineage>
        <taxon>Bacteria</taxon>
        <taxon>Pseudomonadati</taxon>
        <taxon>Bacteroidota</taxon>
        <taxon>Flavobacteriia</taxon>
        <taxon>Flavobacteriales</taxon>
        <taxon>Flavobacteriaceae</taxon>
        <taxon>Capnocytophaga</taxon>
    </lineage>
</organism>
<dbReference type="RefSeq" id="WP_041996472.1">
    <property type="nucleotide sequence ID" value="NZ_CDOG01000018.1"/>
</dbReference>
<dbReference type="EMBL" id="CDOG01000018">
    <property type="protein sequence ID" value="CEN37605.1"/>
    <property type="molecule type" value="Genomic_DNA"/>
</dbReference>
<dbReference type="InterPro" id="IPR046228">
    <property type="entry name" value="DUF6261"/>
</dbReference>
<sequence length="244" mass="28026">MKTTKLIFSFSKLRNSEYPLVVGRILEIVSKHNLEELALKKAYDRVALLQPELEKIKIQEKTSGLTSEIAAANKLRDKITIVIFNLINNFKQLGISPYSDNAKTLHLWLSKYGKSIVKENNTSQTEKTNQLIAEMEADEAIEKALSALHLTDLFVRLKKANEEFERLFRSRTSEVASLPEVDAKAIRQQADKELNKLFVAIDFCASEYEDKDYKPLISELQELLNYHKTQIKARKNKKVLPEVM</sequence>
<protein>
    <recommendedName>
        <fullName evidence="3">Hemagglutinin protein HagB</fullName>
    </recommendedName>
</protein>